<dbReference type="InterPro" id="IPR019734">
    <property type="entry name" value="TPR_rpt"/>
</dbReference>
<dbReference type="GO" id="GO:0016020">
    <property type="term" value="C:membrane"/>
    <property type="evidence" value="ECO:0007669"/>
    <property type="project" value="InterPro"/>
</dbReference>
<reference evidence="4" key="1">
    <citation type="submission" date="2016-10" db="EMBL/GenBank/DDBJ databases">
        <authorList>
            <person name="Varghese N."/>
            <person name="Submissions S."/>
        </authorList>
    </citation>
    <scope>NUCLEOTIDE SEQUENCE [LARGE SCALE GENOMIC DNA]</scope>
    <source>
        <strain evidence="4">BP1-148</strain>
    </source>
</reference>
<keyword evidence="4" id="KW-1185">Reference proteome</keyword>
<dbReference type="InterPro" id="IPR011990">
    <property type="entry name" value="TPR-like_helical_dom_sf"/>
</dbReference>
<feature type="transmembrane region" description="Helical" evidence="1">
    <location>
        <begin position="400"/>
        <end position="421"/>
    </location>
</feature>
<dbReference type="SUPFAM" id="SSF55874">
    <property type="entry name" value="ATPase domain of HSP90 chaperone/DNA topoisomerase II/histidine kinase"/>
    <property type="match status" value="1"/>
</dbReference>
<name>A0A1G7XAL2_9BACT</name>
<dbReference type="PANTHER" id="PTHR34220:SF7">
    <property type="entry name" value="SENSOR HISTIDINE KINASE YPDA"/>
    <property type="match status" value="1"/>
</dbReference>
<dbReference type="Proteomes" id="UP000198779">
    <property type="component" value="Unassembled WGS sequence"/>
</dbReference>
<dbReference type="InterPro" id="IPR010559">
    <property type="entry name" value="Sig_transdc_His_kin_internal"/>
</dbReference>
<keyword evidence="1" id="KW-1133">Transmembrane helix</keyword>
<evidence type="ECO:0000313" key="3">
    <source>
        <dbReference type="EMBL" id="SDG81252.1"/>
    </source>
</evidence>
<dbReference type="InterPro" id="IPR050640">
    <property type="entry name" value="Bact_2-comp_sensor_kinase"/>
</dbReference>
<proteinExistence type="predicted"/>
<gene>
    <name evidence="3" type="ORF">SAMN04487901_11031</name>
</gene>
<organism evidence="3 4">
    <name type="scientific">Prevotella communis</name>
    <dbReference type="NCBI Taxonomy" id="2913614"/>
    <lineage>
        <taxon>Bacteria</taxon>
        <taxon>Pseudomonadati</taxon>
        <taxon>Bacteroidota</taxon>
        <taxon>Bacteroidia</taxon>
        <taxon>Bacteroidales</taxon>
        <taxon>Prevotellaceae</taxon>
        <taxon>Prevotella</taxon>
    </lineage>
</organism>
<dbReference type="GO" id="GO:0000155">
    <property type="term" value="F:phosphorelay sensor kinase activity"/>
    <property type="evidence" value="ECO:0007669"/>
    <property type="project" value="InterPro"/>
</dbReference>
<evidence type="ECO:0000256" key="1">
    <source>
        <dbReference type="SAM" id="Phobius"/>
    </source>
</evidence>
<evidence type="ECO:0000259" key="2">
    <source>
        <dbReference type="Pfam" id="PF06580"/>
    </source>
</evidence>
<dbReference type="AlphaFoldDB" id="A0A1G7XAL2"/>
<dbReference type="InterPro" id="IPR036890">
    <property type="entry name" value="HATPase_C_sf"/>
</dbReference>
<dbReference type="EMBL" id="FNCQ01000010">
    <property type="protein sequence ID" value="SDG81252.1"/>
    <property type="molecule type" value="Genomic_DNA"/>
</dbReference>
<sequence>MHHDFENMVNPTKTKIRTGIMLVALTSIASLLSCDDTPTTAIPMQQTMDSLKMWYTQMEGDSMYAASTRIAQFLEQHQDDMSEPVRRLRAEWLKAKGVYYTAIKGQPDSGLVYTEQALAEMQGLKGMDEIRVLAMANRADFYRQLGQLDRSADGYLQAMQTADSTGMGDEMKIPLMLGISTAYTFMGDYANSQRWWQRLGTLLPTMQRGDQFIYYNNLGNDHYFQAQYQEARDCFLKAAALVKDDEAKLWDYYTSLGNLGEIYICLEQADSARQIISEADSFFRRVNFPPLIYYMATSSMKLKMLEGDIPAAQAIAAASPKDDISIPAAKVLRLQALEQLMKKTGRWQEATEIHDELHQLTDSIQKKQSAMRMSTQLLQYKHDKQLMAQQQEIEQQQMSFHLALALLAIALLIIVVTVVLYQLHRRRHRLQEITTQQQIIVLRMENIRNRITPHFIYNALSHEMLAQMDGKAVDLSALTQLLRRGVDQADMLETTLSEELRFVDYYVEIEGRQMGNKLHYEKVIAPDVAPEEVHLPAMTIQIFVENAIKHGLQRQGGELTIRVNRQGDSTLIEVIDNGKGLGNKSPMEHTGLKVVRQTIQILNEHNHQQITFGIANWQPSGCRAWLLVPSEYNYSIISQS</sequence>
<dbReference type="PANTHER" id="PTHR34220">
    <property type="entry name" value="SENSOR HISTIDINE KINASE YPDA"/>
    <property type="match status" value="1"/>
</dbReference>
<dbReference type="SMART" id="SM00028">
    <property type="entry name" value="TPR"/>
    <property type="match status" value="3"/>
</dbReference>
<keyword evidence="1" id="KW-0812">Transmembrane</keyword>
<protein>
    <submittedName>
        <fullName evidence="3">Tetratricopeptide repeat-containing protein</fullName>
    </submittedName>
</protein>
<dbReference type="Gene3D" id="3.30.565.10">
    <property type="entry name" value="Histidine kinase-like ATPase, C-terminal domain"/>
    <property type="match status" value="1"/>
</dbReference>
<evidence type="ECO:0000313" key="4">
    <source>
        <dbReference type="Proteomes" id="UP000198779"/>
    </source>
</evidence>
<keyword evidence="1" id="KW-0472">Membrane</keyword>
<dbReference type="SUPFAM" id="SSF48452">
    <property type="entry name" value="TPR-like"/>
    <property type="match status" value="1"/>
</dbReference>
<dbReference type="STRING" id="645274.SAMN04487901_11031"/>
<feature type="domain" description="Signal transduction histidine kinase internal region" evidence="2">
    <location>
        <begin position="443"/>
        <end position="518"/>
    </location>
</feature>
<accession>A0A1G7XAL2</accession>
<dbReference type="Pfam" id="PF06580">
    <property type="entry name" value="His_kinase"/>
    <property type="match status" value="1"/>
</dbReference>
<dbReference type="Gene3D" id="1.25.40.10">
    <property type="entry name" value="Tetratricopeptide repeat domain"/>
    <property type="match status" value="2"/>
</dbReference>